<evidence type="ECO:0000313" key="1">
    <source>
        <dbReference type="EMBL" id="HGT40833.1"/>
    </source>
</evidence>
<organism evidence="1">
    <name type="scientific">Schlesneria paludicola</name>
    <dbReference type="NCBI Taxonomy" id="360056"/>
    <lineage>
        <taxon>Bacteria</taxon>
        <taxon>Pseudomonadati</taxon>
        <taxon>Planctomycetota</taxon>
        <taxon>Planctomycetia</taxon>
        <taxon>Planctomycetales</taxon>
        <taxon>Planctomycetaceae</taxon>
        <taxon>Schlesneria</taxon>
    </lineage>
</organism>
<dbReference type="EMBL" id="DSVQ01000018">
    <property type="protein sequence ID" value="HGT40833.1"/>
    <property type="molecule type" value="Genomic_DNA"/>
</dbReference>
<gene>
    <name evidence="1" type="ORF">ENS64_16435</name>
</gene>
<dbReference type="AlphaFoldDB" id="A0A7C4LMW9"/>
<proteinExistence type="predicted"/>
<reference evidence="1" key="1">
    <citation type="journal article" date="2020" name="mSystems">
        <title>Genome- and Community-Level Interaction Insights into Carbon Utilization and Element Cycling Functions of Hydrothermarchaeota in Hydrothermal Sediment.</title>
        <authorList>
            <person name="Zhou Z."/>
            <person name="Liu Y."/>
            <person name="Xu W."/>
            <person name="Pan J."/>
            <person name="Luo Z.H."/>
            <person name="Li M."/>
        </authorList>
    </citation>
    <scope>NUCLEOTIDE SEQUENCE [LARGE SCALE GENOMIC DNA]</scope>
    <source>
        <strain evidence="1">SpSt-508</strain>
    </source>
</reference>
<name>A0A7C4LMW9_9PLAN</name>
<sequence length="73" mass="8098">MQHKSTLAWLGVPLLIWAVYQCWSVGYQRGYAAGHHDGWDTARRNFAPLLANAADVLERGQGSRDMPSTDPAD</sequence>
<comment type="caution">
    <text evidence="1">The sequence shown here is derived from an EMBL/GenBank/DDBJ whole genome shotgun (WGS) entry which is preliminary data.</text>
</comment>
<protein>
    <submittedName>
        <fullName evidence="1">Uncharacterized protein</fullName>
    </submittedName>
</protein>
<accession>A0A7C4LMW9</accession>